<dbReference type="Gene3D" id="3.40.50.1000">
    <property type="entry name" value="HAD superfamily/HAD-like"/>
    <property type="match status" value="1"/>
</dbReference>
<reference evidence="2" key="2">
    <citation type="submission" date="2023-01" db="EMBL/GenBank/DDBJ databases">
        <title>Human gut microbiome strain richness.</title>
        <authorList>
            <person name="Chen-Liaw A."/>
        </authorList>
    </citation>
    <scope>NUCLEOTIDE SEQUENCE</scope>
    <source>
        <strain evidence="2">B1_m1001713B170214d0_201011</strain>
    </source>
</reference>
<protein>
    <submittedName>
        <fullName evidence="1">HAD family phosphatase</fullName>
    </submittedName>
</protein>
<organism evidence="1 3">
    <name type="scientific">Clostridium symbiosum</name>
    <name type="common">Bacteroides symbiosus</name>
    <dbReference type="NCBI Taxonomy" id="1512"/>
    <lineage>
        <taxon>Bacteria</taxon>
        <taxon>Bacillati</taxon>
        <taxon>Bacillota</taxon>
        <taxon>Clostridia</taxon>
        <taxon>Lachnospirales</taxon>
        <taxon>Lachnospiraceae</taxon>
        <taxon>Otoolea</taxon>
    </lineage>
</organism>
<comment type="caution">
    <text evidence="1">The sequence shown here is derived from an EMBL/GenBank/DDBJ whole genome shotgun (WGS) entry which is preliminary data.</text>
</comment>
<dbReference type="InterPro" id="IPR041492">
    <property type="entry name" value="HAD_2"/>
</dbReference>
<dbReference type="Proteomes" id="UP001203136">
    <property type="component" value="Unassembled WGS sequence"/>
</dbReference>
<dbReference type="SFLD" id="SFLDG01129">
    <property type="entry name" value="C1.5:_HAD__Beta-PGM__Phosphata"/>
    <property type="match status" value="1"/>
</dbReference>
<dbReference type="GeneID" id="57970965"/>
<dbReference type="SFLD" id="SFLDG01135">
    <property type="entry name" value="C1.5.6:_HAD__Beta-PGM__Phospha"/>
    <property type="match status" value="1"/>
</dbReference>
<dbReference type="GO" id="GO:0016791">
    <property type="term" value="F:phosphatase activity"/>
    <property type="evidence" value="ECO:0007669"/>
    <property type="project" value="TreeGrafter"/>
</dbReference>
<dbReference type="Gene3D" id="1.10.150.240">
    <property type="entry name" value="Putative phosphatase, domain 2"/>
    <property type="match status" value="1"/>
</dbReference>
<name>A0AAW5F1R1_CLOSY</name>
<evidence type="ECO:0000313" key="2">
    <source>
        <dbReference type="EMBL" id="MDB1999637.1"/>
    </source>
</evidence>
<dbReference type="SFLD" id="SFLDS00003">
    <property type="entry name" value="Haloacid_Dehalogenase"/>
    <property type="match status" value="1"/>
</dbReference>
<accession>A0AAW5F1R1</accession>
<sequence length="228" mass="25822">MLEGKKAAIFDLDGTLVDSMWMWKAIDIEFLGRYGYGCPDDLQRAIEGMSFSETAAYFKERFSLPMELNEIKDIWIRMSIDKYRHEVPLKTGAKAFLNELKGRGFKLGIATSNGRDMVDAVLGSLRVEPYFDVVTTACEVASGKPSPDIYLKVSDTLQVAPQQCLVFEDIPAGILAGKRAGMTVCAVEDEFSLDLKEEKQSMADYYIKDYDELLMREKMNRHDRPSVR</sequence>
<dbReference type="InterPro" id="IPR023214">
    <property type="entry name" value="HAD_sf"/>
</dbReference>
<dbReference type="NCBIfam" id="TIGR01509">
    <property type="entry name" value="HAD-SF-IA-v3"/>
    <property type="match status" value="1"/>
</dbReference>
<dbReference type="AlphaFoldDB" id="A0AAW5F1R1"/>
<reference evidence="1" key="1">
    <citation type="journal article" date="2022" name="Cell Host Microbe">
        <title>Colonization of the live biotherapeutic product VE303 and modulation of the microbiota and metabolites in healthy volunteers.</title>
        <authorList>
            <person name="Dsouza M."/>
            <person name="Menon R."/>
            <person name="Crossette E."/>
            <person name="Bhattarai S.K."/>
            <person name="Schneider J."/>
            <person name="Kim Y.G."/>
            <person name="Reddy S."/>
            <person name="Caballero S."/>
            <person name="Felix C."/>
            <person name="Cornacchione L."/>
            <person name="Hendrickson J."/>
            <person name="Watson A.R."/>
            <person name="Minot S.S."/>
            <person name="Greenfield N."/>
            <person name="Schopf L."/>
            <person name="Szabady R."/>
            <person name="Patarroyo J."/>
            <person name="Smith W."/>
            <person name="Harrison P."/>
            <person name="Kuijper E.J."/>
            <person name="Kelly C.P."/>
            <person name="Olle B."/>
            <person name="Bobilev D."/>
            <person name="Silber J.L."/>
            <person name="Bucci V."/>
            <person name="Roberts B."/>
            <person name="Faith J."/>
            <person name="Norman J.M."/>
        </authorList>
    </citation>
    <scope>NUCLEOTIDE SEQUENCE</scope>
    <source>
        <strain evidence="1">VE303-04</strain>
    </source>
</reference>
<dbReference type="InterPro" id="IPR036412">
    <property type="entry name" value="HAD-like_sf"/>
</dbReference>
<dbReference type="PRINTS" id="PR00413">
    <property type="entry name" value="HADHALOGNASE"/>
</dbReference>
<dbReference type="EMBL" id="JAQLGM010000009">
    <property type="protein sequence ID" value="MDB1999637.1"/>
    <property type="molecule type" value="Genomic_DNA"/>
</dbReference>
<dbReference type="Proteomes" id="UP001300871">
    <property type="component" value="Unassembled WGS sequence"/>
</dbReference>
<dbReference type="EMBL" id="JAINVB010000001">
    <property type="protein sequence ID" value="MCK0085927.1"/>
    <property type="molecule type" value="Genomic_DNA"/>
</dbReference>
<proteinExistence type="predicted"/>
<dbReference type="InterPro" id="IPR006439">
    <property type="entry name" value="HAD-SF_hydro_IA"/>
</dbReference>
<evidence type="ECO:0000313" key="1">
    <source>
        <dbReference type="EMBL" id="MCK0085927.1"/>
    </source>
</evidence>
<dbReference type="SUPFAM" id="SSF56784">
    <property type="entry name" value="HAD-like"/>
    <property type="match status" value="1"/>
</dbReference>
<dbReference type="NCBIfam" id="TIGR01549">
    <property type="entry name" value="HAD-SF-IA-v1"/>
    <property type="match status" value="1"/>
</dbReference>
<evidence type="ECO:0000313" key="3">
    <source>
        <dbReference type="Proteomes" id="UP001203136"/>
    </source>
</evidence>
<gene>
    <name evidence="1" type="ORF">K5I21_08630</name>
    <name evidence="2" type="ORF">PM006_05440</name>
</gene>
<dbReference type="InterPro" id="IPR023198">
    <property type="entry name" value="PGP-like_dom2"/>
</dbReference>
<dbReference type="CDD" id="cd07505">
    <property type="entry name" value="HAD_BPGM-like"/>
    <property type="match status" value="1"/>
</dbReference>
<dbReference type="PANTHER" id="PTHR18901:SF38">
    <property type="entry name" value="PSEUDOURIDINE-5'-PHOSPHATASE"/>
    <property type="match status" value="1"/>
</dbReference>
<dbReference type="PANTHER" id="PTHR18901">
    <property type="entry name" value="2-DEOXYGLUCOSE-6-PHOSPHATE PHOSPHATASE 2"/>
    <property type="match status" value="1"/>
</dbReference>
<dbReference type="Pfam" id="PF13419">
    <property type="entry name" value="HAD_2"/>
    <property type="match status" value="1"/>
</dbReference>
<dbReference type="RefSeq" id="WP_003507033.1">
    <property type="nucleotide sequence ID" value="NZ_BAABZD010000004.1"/>
</dbReference>